<dbReference type="CDD" id="cd01407">
    <property type="entry name" value="SIR2-fam"/>
    <property type="match status" value="1"/>
</dbReference>
<keyword evidence="3" id="KW-0520">NAD</keyword>
<accession>A0AA41WFI6</accession>
<dbReference type="InterPro" id="IPR026590">
    <property type="entry name" value="Ssirtuin_cat_dom"/>
</dbReference>
<feature type="binding site" evidence="4">
    <location>
        <position position="142"/>
    </location>
    <ligand>
        <name>Zn(2+)</name>
        <dbReference type="ChEBI" id="CHEBI:29105"/>
    </ligand>
</feature>
<keyword evidence="7" id="KW-1185">Reference proteome</keyword>
<dbReference type="Gene3D" id="3.40.50.1220">
    <property type="entry name" value="TPP-binding domain"/>
    <property type="match status" value="1"/>
</dbReference>
<dbReference type="RefSeq" id="WP_284056253.1">
    <property type="nucleotide sequence ID" value="NZ_JAMSLR010000002.1"/>
</dbReference>
<name>A0AA41WFI6_9BACT</name>
<dbReference type="Proteomes" id="UP001165306">
    <property type="component" value="Unassembled WGS sequence"/>
</dbReference>
<dbReference type="InterPro" id="IPR029035">
    <property type="entry name" value="DHS-like_NAD/FAD-binding_dom"/>
</dbReference>
<gene>
    <name evidence="6" type="ORF">NET02_04900</name>
</gene>
<protein>
    <recommendedName>
        <fullName evidence="1">protein acetyllysine N-acetyltransferase</fullName>
        <ecNumber evidence="1">2.3.1.286</ecNumber>
    </recommendedName>
</protein>
<dbReference type="Pfam" id="PF02146">
    <property type="entry name" value="SIR2"/>
    <property type="match status" value="1"/>
</dbReference>
<evidence type="ECO:0000256" key="1">
    <source>
        <dbReference type="ARBA" id="ARBA00012928"/>
    </source>
</evidence>
<keyword evidence="4" id="KW-0479">Metal-binding</keyword>
<dbReference type="AlphaFoldDB" id="A0AA41WFI6"/>
<comment type="caution">
    <text evidence="6">The sequence shown here is derived from an EMBL/GenBank/DDBJ whole genome shotgun (WGS) entry which is preliminary data.</text>
</comment>
<dbReference type="EMBL" id="JAMSLR010000002">
    <property type="protein sequence ID" value="MCM8748476.1"/>
    <property type="molecule type" value="Genomic_DNA"/>
</dbReference>
<feature type="binding site" evidence="4">
    <location>
        <position position="139"/>
    </location>
    <ligand>
        <name>Zn(2+)</name>
        <dbReference type="ChEBI" id="CHEBI:29105"/>
    </ligand>
</feature>
<dbReference type="Gene3D" id="3.30.1600.10">
    <property type="entry name" value="SIR2/SIRT2 'Small Domain"/>
    <property type="match status" value="1"/>
</dbReference>
<evidence type="ECO:0000256" key="4">
    <source>
        <dbReference type="PROSITE-ProRule" id="PRU00236"/>
    </source>
</evidence>
<sequence>MHEQTVLTGAQREIIEQLADELYRTQPALAFTGAGISTESGIPDYRGPNGLWSKQNPTKFRDFLNDVEVRRRYWQRRRERYPLLARTQPNAGHRALARLQAAGYLQEIITQNIDGLHQKAGSDPSLVIELHGTAHEIRCLDCGARWPAEEFDPGPEGTVPDCPLCGGLVKEATVSFGESLDKETLRRALGLAETAAVLLVVGTSLSVYPAAYVPRRALQHGATVAVVNNEPTPIDSQARYVLYAPAGAVLDELASLLAG</sequence>
<evidence type="ECO:0000313" key="7">
    <source>
        <dbReference type="Proteomes" id="UP001165306"/>
    </source>
</evidence>
<dbReference type="InterPro" id="IPR026591">
    <property type="entry name" value="Sirtuin_cat_small_dom_sf"/>
</dbReference>
<dbReference type="GO" id="GO:0070403">
    <property type="term" value="F:NAD+ binding"/>
    <property type="evidence" value="ECO:0007669"/>
    <property type="project" value="InterPro"/>
</dbReference>
<dbReference type="PROSITE" id="PS50305">
    <property type="entry name" value="SIRTUIN"/>
    <property type="match status" value="1"/>
</dbReference>
<dbReference type="InterPro" id="IPR003000">
    <property type="entry name" value="Sirtuin"/>
</dbReference>
<evidence type="ECO:0000256" key="3">
    <source>
        <dbReference type="ARBA" id="ARBA00023027"/>
    </source>
</evidence>
<dbReference type="InterPro" id="IPR050134">
    <property type="entry name" value="NAD-dep_sirtuin_deacylases"/>
</dbReference>
<reference evidence="6" key="1">
    <citation type="submission" date="2022-06" db="EMBL/GenBank/DDBJ databases">
        <title>CFH 74404 Thermomicrobiaceae sp.</title>
        <authorList>
            <person name="Ming H."/>
            <person name="Li W.-J."/>
            <person name="Zhao Z."/>
        </authorList>
    </citation>
    <scope>NUCLEOTIDE SEQUENCE</scope>
    <source>
        <strain evidence="6">CFH 74404</strain>
    </source>
</reference>
<organism evidence="6 7">
    <name type="scientific">Thermalbibacter longus</name>
    <dbReference type="NCBI Taxonomy" id="2951981"/>
    <lineage>
        <taxon>Bacteria</taxon>
        <taxon>Pseudomonadati</taxon>
        <taxon>Thermomicrobiota</taxon>
        <taxon>Thermomicrobia</taxon>
        <taxon>Thermomicrobiales</taxon>
        <taxon>Thermomicrobiaceae</taxon>
        <taxon>Thermalbibacter</taxon>
    </lineage>
</organism>
<keyword evidence="2" id="KW-0808">Transferase</keyword>
<proteinExistence type="predicted"/>
<dbReference type="PANTHER" id="PTHR11085:SF10">
    <property type="entry name" value="NAD-DEPENDENT PROTEIN DEACYLASE SIRTUIN-5, MITOCHONDRIAL-RELATED"/>
    <property type="match status" value="1"/>
</dbReference>
<feature type="active site" description="Proton acceptor" evidence="4">
    <location>
        <position position="131"/>
    </location>
</feature>
<evidence type="ECO:0000313" key="6">
    <source>
        <dbReference type="EMBL" id="MCM8748476.1"/>
    </source>
</evidence>
<feature type="domain" description="Deacetylase sirtuin-type" evidence="5">
    <location>
        <begin position="8"/>
        <end position="259"/>
    </location>
</feature>
<dbReference type="GO" id="GO:0046872">
    <property type="term" value="F:metal ion binding"/>
    <property type="evidence" value="ECO:0007669"/>
    <property type="project" value="UniProtKB-KW"/>
</dbReference>
<dbReference type="GO" id="GO:0017136">
    <property type="term" value="F:histone deacetylase activity, NAD-dependent"/>
    <property type="evidence" value="ECO:0007669"/>
    <property type="project" value="TreeGrafter"/>
</dbReference>
<dbReference type="PANTHER" id="PTHR11085">
    <property type="entry name" value="NAD-DEPENDENT PROTEIN DEACYLASE SIRTUIN-5, MITOCHONDRIAL-RELATED"/>
    <property type="match status" value="1"/>
</dbReference>
<dbReference type="SUPFAM" id="SSF52467">
    <property type="entry name" value="DHS-like NAD/FAD-binding domain"/>
    <property type="match status" value="1"/>
</dbReference>
<feature type="binding site" evidence="4">
    <location>
        <position position="162"/>
    </location>
    <ligand>
        <name>Zn(2+)</name>
        <dbReference type="ChEBI" id="CHEBI:29105"/>
    </ligand>
</feature>
<feature type="binding site" evidence="4">
    <location>
        <position position="165"/>
    </location>
    <ligand>
        <name>Zn(2+)</name>
        <dbReference type="ChEBI" id="CHEBI:29105"/>
    </ligand>
</feature>
<keyword evidence="4" id="KW-0862">Zinc</keyword>
<dbReference type="EC" id="2.3.1.286" evidence="1"/>
<evidence type="ECO:0000256" key="2">
    <source>
        <dbReference type="ARBA" id="ARBA00022679"/>
    </source>
</evidence>
<evidence type="ECO:0000259" key="5">
    <source>
        <dbReference type="PROSITE" id="PS50305"/>
    </source>
</evidence>